<keyword evidence="2 5" id="KW-0812">Transmembrane</keyword>
<evidence type="ECO:0000313" key="8">
    <source>
        <dbReference type="Proteomes" id="UP001275084"/>
    </source>
</evidence>
<comment type="caution">
    <text evidence="7">The sequence shown here is derived from an EMBL/GenBank/DDBJ whole genome shotgun (WGS) entry which is preliminary data.</text>
</comment>
<proteinExistence type="predicted"/>
<keyword evidence="3 5" id="KW-1133">Transmembrane helix</keyword>
<feature type="transmembrane region" description="Helical" evidence="5">
    <location>
        <begin position="21"/>
        <end position="43"/>
    </location>
</feature>
<evidence type="ECO:0000256" key="1">
    <source>
        <dbReference type="ARBA" id="ARBA00004141"/>
    </source>
</evidence>
<gene>
    <name evidence="7" type="ORF">B0T25DRAFT_555182</name>
</gene>
<evidence type="ECO:0000256" key="5">
    <source>
        <dbReference type="SAM" id="Phobius"/>
    </source>
</evidence>
<comment type="subcellular location">
    <subcellularLocation>
        <location evidence="1">Membrane</location>
        <topology evidence="1">Multi-pass membrane protein</topology>
    </subcellularLocation>
</comment>
<dbReference type="PANTHER" id="PTHR37451:SF5">
    <property type="entry name" value="MARVEL DOMAIN-CONTAINING PROTEIN"/>
    <property type="match status" value="1"/>
</dbReference>
<keyword evidence="4 5" id="KW-0472">Membrane</keyword>
<feature type="domain" description="MARVEL" evidence="6">
    <location>
        <begin position="4"/>
        <end position="79"/>
    </location>
</feature>
<dbReference type="GO" id="GO:0016020">
    <property type="term" value="C:membrane"/>
    <property type="evidence" value="ECO:0007669"/>
    <property type="project" value="UniProtKB-SubCell"/>
</dbReference>
<dbReference type="Proteomes" id="UP001275084">
    <property type="component" value="Unassembled WGS sequence"/>
</dbReference>
<evidence type="ECO:0000256" key="3">
    <source>
        <dbReference type="ARBA" id="ARBA00022989"/>
    </source>
</evidence>
<dbReference type="PANTHER" id="PTHR37451">
    <property type="entry name" value="MARVEL DOMAIN"/>
    <property type="match status" value="1"/>
</dbReference>
<dbReference type="AlphaFoldDB" id="A0AAJ0M9E1"/>
<evidence type="ECO:0000313" key="7">
    <source>
        <dbReference type="EMBL" id="KAK3343788.1"/>
    </source>
</evidence>
<feature type="transmembrane region" description="Helical" evidence="5">
    <location>
        <begin position="63"/>
        <end position="81"/>
    </location>
</feature>
<dbReference type="EMBL" id="JAUIQD010000007">
    <property type="protein sequence ID" value="KAK3343788.1"/>
    <property type="molecule type" value="Genomic_DNA"/>
</dbReference>
<dbReference type="Pfam" id="PF01284">
    <property type="entry name" value="MARVEL"/>
    <property type="match status" value="1"/>
</dbReference>
<evidence type="ECO:0000256" key="4">
    <source>
        <dbReference type="ARBA" id="ARBA00023136"/>
    </source>
</evidence>
<sequence length="105" mass="11255">MLSVVFLEAVPKFFARVSNPYAFLAVEALNVIVWFSGAVALAVFMGKLAFCRGSVCGAAQADAVFSFMLFLSWNATALFLARDVFKSGLRKPARAAGANPMKEVA</sequence>
<evidence type="ECO:0000259" key="6">
    <source>
        <dbReference type="Pfam" id="PF01284"/>
    </source>
</evidence>
<keyword evidence="8" id="KW-1185">Reference proteome</keyword>
<organism evidence="7 8">
    <name type="scientific">Lasiosphaeria hispida</name>
    <dbReference type="NCBI Taxonomy" id="260671"/>
    <lineage>
        <taxon>Eukaryota</taxon>
        <taxon>Fungi</taxon>
        <taxon>Dikarya</taxon>
        <taxon>Ascomycota</taxon>
        <taxon>Pezizomycotina</taxon>
        <taxon>Sordariomycetes</taxon>
        <taxon>Sordariomycetidae</taxon>
        <taxon>Sordariales</taxon>
        <taxon>Lasiosphaeriaceae</taxon>
        <taxon>Lasiosphaeria</taxon>
    </lineage>
</organism>
<reference evidence="7" key="2">
    <citation type="submission" date="2023-06" db="EMBL/GenBank/DDBJ databases">
        <authorList>
            <consortium name="Lawrence Berkeley National Laboratory"/>
            <person name="Haridas S."/>
            <person name="Hensen N."/>
            <person name="Bonometti L."/>
            <person name="Westerberg I."/>
            <person name="Brannstrom I.O."/>
            <person name="Guillou S."/>
            <person name="Cros-Aarteil S."/>
            <person name="Calhoun S."/>
            <person name="Kuo A."/>
            <person name="Mondo S."/>
            <person name="Pangilinan J."/>
            <person name="Riley R."/>
            <person name="Labutti K."/>
            <person name="Andreopoulos B."/>
            <person name="Lipzen A."/>
            <person name="Chen C."/>
            <person name="Yanf M."/>
            <person name="Daum C."/>
            <person name="Ng V."/>
            <person name="Clum A."/>
            <person name="Steindorff A."/>
            <person name="Ohm R."/>
            <person name="Martin F."/>
            <person name="Silar P."/>
            <person name="Natvig D."/>
            <person name="Lalanne C."/>
            <person name="Gautier V."/>
            <person name="Ament-Velasquez S.L."/>
            <person name="Kruys A."/>
            <person name="Hutchinson M.I."/>
            <person name="Powell A.J."/>
            <person name="Barry K."/>
            <person name="Miller A.N."/>
            <person name="Grigoriev I.V."/>
            <person name="Debuchy R."/>
            <person name="Gladieux P."/>
            <person name="Thoren M.H."/>
            <person name="Johannesson H."/>
        </authorList>
    </citation>
    <scope>NUCLEOTIDE SEQUENCE</scope>
    <source>
        <strain evidence="7">CBS 955.72</strain>
    </source>
</reference>
<dbReference type="InterPro" id="IPR008253">
    <property type="entry name" value="Marvel"/>
</dbReference>
<accession>A0AAJ0M9E1</accession>
<protein>
    <recommendedName>
        <fullName evidence="6">MARVEL domain-containing protein</fullName>
    </recommendedName>
</protein>
<name>A0AAJ0M9E1_9PEZI</name>
<evidence type="ECO:0000256" key="2">
    <source>
        <dbReference type="ARBA" id="ARBA00022692"/>
    </source>
</evidence>
<reference evidence="7" key="1">
    <citation type="journal article" date="2023" name="Mol. Phylogenet. Evol.">
        <title>Genome-scale phylogeny and comparative genomics of the fungal order Sordariales.</title>
        <authorList>
            <person name="Hensen N."/>
            <person name="Bonometti L."/>
            <person name="Westerberg I."/>
            <person name="Brannstrom I.O."/>
            <person name="Guillou S."/>
            <person name="Cros-Aarteil S."/>
            <person name="Calhoun S."/>
            <person name="Haridas S."/>
            <person name="Kuo A."/>
            <person name="Mondo S."/>
            <person name="Pangilinan J."/>
            <person name="Riley R."/>
            <person name="LaButti K."/>
            <person name="Andreopoulos B."/>
            <person name="Lipzen A."/>
            <person name="Chen C."/>
            <person name="Yan M."/>
            <person name="Daum C."/>
            <person name="Ng V."/>
            <person name="Clum A."/>
            <person name="Steindorff A."/>
            <person name="Ohm R.A."/>
            <person name="Martin F."/>
            <person name="Silar P."/>
            <person name="Natvig D.O."/>
            <person name="Lalanne C."/>
            <person name="Gautier V."/>
            <person name="Ament-Velasquez S.L."/>
            <person name="Kruys A."/>
            <person name="Hutchinson M.I."/>
            <person name="Powell A.J."/>
            <person name="Barry K."/>
            <person name="Miller A.N."/>
            <person name="Grigoriev I.V."/>
            <person name="Debuchy R."/>
            <person name="Gladieux P."/>
            <person name="Hiltunen Thoren M."/>
            <person name="Johannesson H."/>
        </authorList>
    </citation>
    <scope>NUCLEOTIDE SEQUENCE</scope>
    <source>
        <strain evidence="7">CBS 955.72</strain>
    </source>
</reference>